<protein>
    <submittedName>
        <fullName evidence="4">Short transient receptor potential channel 3</fullName>
    </submittedName>
</protein>
<reference evidence="4" key="2">
    <citation type="submission" date="2023-04" db="EMBL/GenBank/DDBJ databases">
        <authorList>
            <person name="Bu L."/>
            <person name="Lu L."/>
            <person name="Laidemitt M.R."/>
            <person name="Zhang S.M."/>
            <person name="Mutuku M."/>
            <person name="Mkoji G."/>
            <person name="Steinauer M."/>
            <person name="Loker E.S."/>
        </authorList>
    </citation>
    <scope>NUCLEOTIDE SEQUENCE</scope>
    <source>
        <strain evidence="4">KasaAsao</strain>
        <tissue evidence="4">Whole Snail</tissue>
    </source>
</reference>
<evidence type="ECO:0000256" key="3">
    <source>
        <dbReference type="ARBA" id="ARBA00023303"/>
    </source>
</evidence>
<evidence type="ECO:0000313" key="5">
    <source>
        <dbReference type="Proteomes" id="UP001233172"/>
    </source>
</evidence>
<evidence type="ECO:0000256" key="2">
    <source>
        <dbReference type="ARBA" id="ARBA00023065"/>
    </source>
</evidence>
<keyword evidence="3" id="KW-0407">Ion channel</keyword>
<dbReference type="GO" id="GO:0015279">
    <property type="term" value="F:store-operated calcium channel activity"/>
    <property type="evidence" value="ECO:0007669"/>
    <property type="project" value="TreeGrafter"/>
</dbReference>
<reference evidence="4" key="1">
    <citation type="journal article" date="2023" name="PLoS Negl. Trop. Dis.">
        <title>A genome sequence for Biomphalaria pfeifferi, the major vector snail for the human-infecting parasite Schistosoma mansoni.</title>
        <authorList>
            <person name="Bu L."/>
            <person name="Lu L."/>
            <person name="Laidemitt M.R."/>
            <person name="Zhang S.M."/>
            <person name="Mutuku M."/>
            <person name="Mkoji G."/>
            <person name="Steinauer M."/>
            <person name="Loker E.S."/>
        </authorList>
    </citation>
    <scope>NUCLEOTIDE SEQUENCE</scope>
    <source>
        <strain evidence="4">KasaAsao</strain>
    </source>
</reference>
<keyword evidence="4" id="KW-0675">Receptor</keyword>
<dbReference type="GO" id="GO:0070679">
    <property type="term" value="F:inositol 1,4,5 trisphosphate binding"/>
    <property type="evidence" value="ECO:0007669"/>
    <property type="project" value="TreeGrafter"/>
</dbReference>
<feature type="non-terminal residue" evidence="4">
    <location>
        <position position="1"/>
    </location>
</feature>
<gene>
    <name evidence="4" type="ORF">Bpfe_011609</name>
</gene>
<name>A0AAD8FDB3_BIOPF</name>
<dbReference type="Proteomes" id="UP001233172">
    <property type="component" value="Unassembled WGS sequence"/>
</dbReference>
<dbReference type="PANTHER" id="PTHR10117:SF54">
    <property type="entry name" value="TRANSIENT RECEPTOR POTENTIAL-GAMMA PROTEIN"/>
    <property type="match status" value="1"/>
</dbReference>
<dbReference type="PANTHER" id="PTHR10117">
    <property type="entry name" value="TRANSIENT RECEPTOR POTENTIAL CHANNEL"/>
    <property type="match status" value="1"/>
</dbReference>
<organism evidence="4 5">
    <name type="scientific">Biomphalaria pfeifferi</name>
    <name type="common">Bloodfluke planorb</name>
    <name type="synonym">Freshwater snail</name>
    <dbReference type="NCBI Taxonomy" id="112525"/>
    <lineage>
        <taxon>Eukaryota</taxon>
        <taxon>Metazoa</taxon>
        <taxon>Spiralia</taxon>
        <taxon>Lophotrochozoa</taxon>
        <taxon>Mollusca</taxon>
        <taxon>Gastropoda</taxon>
        <taxon>Heterobranchia</taxon>
        <taxon>Euthyneura</taxon>
        <taxon>Panpulmonata</taxon>
        <taxon>Hygrophila</taxon>
        <taxon>Lymnaeoidea</taxon>
        <taxon>Planorbidae</taxon>
        <taxon>Biomphalaria</taxon>
    </lineage>
</organism>
<dbReference type="EMBL" id="JASAOG010000045">
    <property type="protein sequence ID" value="KAK0058999.1"/>
    <property type="molecule type" value="Genomic_DNA"/>
</dbReference>
<dbReference type="GO" id="GO:0005886">
    <property type="term" value="C:plasma membrane"/>
    <property type="evidence" value="ECO:0007669"/>
    <property type="project" value="TreeGrafter"/>
</dbReference>
<keyword evidence="1" id="KW-0813">Transport</keyword>
<dbReference type="GO" id="GO:0051480">
    <property type="term" value="P:regulation of cytosolic calcium ion concentration"/>
    <property type="evidence" value="ECO:0007669"/>
    <property type="project" value="TreeGrafter"/>
</dbReference>
<evidence type="ECO:0000256" key="1">
    <source>
        <dbReference type="ARBA" id="ARBA00022448"/>
    </source>
</evidence>
<dbReference type="GO" id="GO:0034703">
    <property type="term" value="C:cation channel complex"/>
    <property type="evidence" value="ECO:0007669"/>
    <property type="project" value="TreeGrafter"/>
</dbReference>
<sequence>RFKWQQYDPEIVSDVLFAIANVISFARTTQLMPAFEVLGPLQISLGRMIGDITRFMVLFTL</sequence>
<dbReference type="AlphaFoldDB" id="A0AAD8FDB3"/>
<comment type="caution">
    <text evidence="4">The sequence shown here is derived from an EMBL/GenBank/DDBJ whole genome shotgun (WGS) entry which is preliminary data.</text>
</comment>
<proteinExistence type="predicted"/>
<keyword evidence="2" id="KW-0406">Ion transport</keyword>
<dbReference type="InterPro" id="IPR002153">
    <property type="entry name" value="TRPC_channel"/>
</dbReference>
<evidence type="ECO:0000313" key="4">
    <source>
        <dbReference type="EMBL" id="KAK0058999.1"/>
    </source>
</evidence>
<accession>A0AAD8FDB3</accession>
<feature type="non-terminal residue" evidence="4">
    <location>
        <position position="61"/>
    </location>
</feature>
<keyword evidence="5" id="KW-1185">Reference proteome</keyword>